<dbReference type="AlphaFoldDB" id="A0A4R1N2L4"/>
<evidence type="ECO:0000256" key="1">
    <source>
        <dbReference type="SAM" id="Phobius"/>
    </source>
</evidence>
<keyword evidence="1" id="KW-1133">Transmembrane helix</keyword>
<evidence type="ECO:0008006" key="4">
    <source>
        <dbReference type="Google" id="ProtNLM"/>
    </source>
</evidence>
<dbReference type="OrthoDB" id="9815009at2"/>
<evidence type="ECO:0000313" key="2">
    <source>
        <dbReference type="EMBL" id="TCK98244.1"/>
    </source>
</evidence>
<proteinExistence type="predicted"/>
<protein>
    <recommendedName>
        <fullName evidence="4">BofC-like protein</fullName>
    </recommendedName>
</protein>
<reference evidence="2 3" key="1">
    <citation type="submission" date="2019-03" db="EMBL/GenBank/DDBJ databases">
        <title>Genomic Encyclopedia of Type Strains, Phase IV (KMG-IV): sequencing the most valuable type-strain genomes for metagenomic binning, comparative biology and taxonomic classification.</title>
        <authorList>
            <person name="Goeker M."/>
        </authorList>
    </citation>
    <scope>NUCLEOTIDE SEQUENCE [LARGE SCALE GENOMIC DNA]</scope>
    <source>
        <strain evidence="2 3">DSM 24176</strain>
    </source>
</reference>
<dbReference type="EMBL" id="SMGQ01000011">
    <property type="protein sequence ID" value="TCK98244.1"/>
    <property type="molecule type" value="Genomic_DNA"/>
</dbReference>
<dbReference type="RefSeq" id="WP_132280477.1">
    <property type="nucleotide sequence ID" value="NZ_SMGQ01000011.1"/>
</dbReference>
<keyword evidence="1" id="KW-0812">Transmembrane</keyword>
<keyword evidence="3" id="KW-1185">Reference proteome</keyword>
<dbReference type="Proteomes" id="UP000294545">
    <property type="component" value="Unassembled WGS sequence"/>
</dbReference>
<gene>
    <name evidence="2" type="ORF">EDC19_0664</name>
</gene>
<comment type="caution">
    <text evidence="2">The sequence shown here is derived from an EMBL/GenBank/DDBJ whole genome shotgun (WGS) entry which is preliminary data.</text>
</comment>
<sequence>MKKKFIYPIGLLSIFILVFIVAYQVIIFNNNNEFLEEEGIESEPFDIRQAQHPEPIVDFRNYNSITVDSVNLERITPATKLVMEYVYKEDDRTITQEMIPPFYLQDLTREQVEQYTKDYLMNPTDEDINKSLDNFELLSFSSSKVVLRKVYASGNDKYYSVYIDPDRNVIVIENPDGTIREDINAHINALSEEEQEDLKKPGRKIYSEEELVHFIENYSS</sequence>
<keyword evidence="1" id="KW-0472">Membrane</keyword>
<accession>A0A4R1N2L4</accession>
<name>A0A4R1N2L4_9FIRM</name>
<organism evidence="2 3">
    <name type="scientific">Natranaerovirga hydrolytica</name>
    <dbReference type="NCBI Taxonomy" id="680378"/>
    <lineage>
        <taxon>Bacteria</taxon>
        <taxon>Bacillati</taxon>
        <taxon>Bacillota</taxon>
        <taxon>Clostridia</taxon>
        <taxon>Lachnospirales</taxon>
        <taxon>Natranaerovirgaceae</taxon>
        <taxon>Natranaerovirga</taxon>
    </lineage>
</organism>
<evidence type="ECO:0000313" key="3">
    <source>
        <dbReference type="Proteomes" id="UP000294545"/>
    </source>
</evidence>
<feature type="transmembrane region" description="Helical" evidence="1">
    <location>
        <begin position="5"/>
        <end position="26"/>
    </location>
</feature>